<evidence type="ECO:0000313" key="2">
    <source>
        <dbReference type="Proteomes" id="UP000250321"/>
    </source>
</evidence>
<accession>A0A314Y4X9</accession>
<evidence type="ECO:0000313" key="1">
    <source>
        <dbReference type="EMBL" id="PQQ03135.1"/>
    </source>
</evidence>
<comment type="caution">
    <text evidence="1">The sequence shown here is derived from an EMBL/GenBank/DDBJ whole genome shotgun (WGS) entry which is preliminary data.</text>
</comment>
<name>A0A314Y4X9_PRUYE</name>
<protein>
    <submittedName>
        <fullName evidence="1">Uncharacterized protein</fullName>
    </submittedName>
</protein>
<dbReference type="EMBL" id="PJQY01001379">
    <property type="protein sequence ID" value="PQQ03135.1"/>
    <property type="molecule type" value="Genomic_DNA"/>
</dbReference>
<sequence>MDMATSLKFKFDGDLEKHKEAVEKKSEHVTLIDNWNNMHMHRGKGIRVNEAAKNKGDV</sequence>
<keyword evidence="2" id="KW-1185">Reference proteome</keyword>
<dbReference type="Proteomes" id="UP000250321">
    <property type="component" value="Unassembled WGS sequence"/>
</dbReference>
<organism evidence="1 2">
    <name type="scientific">Prunus yedoensis var. nudiflora</name>
    <dbReference type="NCBI Taxonomy" id="2094558"/>
    <lineage>
        <taxon>Eukaryota</taxon>
        <taxon>Viridiplantae</taxon>
        <taxon>Streptophyta</taxon>
        <taxon>Embryophyta</taxon>
        <taxon>Tracheophyta</taxon>
        <taxon>Spermatophyta</taxon>
        <taxon>Magnoliopsida</taxon>
        <taxon>eudicotyledons</taxon>
        <taxon>Gunneridae</taxon>
        <taxon>Pentapetalae</taxon>
        <taxon>rosids</taxon>
        <taxon>fabids</taxon>
        <taxon>Rosales</taxon>
        <taxon>Rosaceae</taxon>
        <taxon>Amygdaloideae</taxon>
        <taxon>Amygdaleae</taxon>
        <taxon>Prunus</taxon>
    </lineage>
</organism>
<reference evidence="1 2" key="1">
    <citation type="submission" date="2018-02" db="EMBL/GenBank/DDBJ databases">
        <title>Draft genome of wild Prunus yedoensis var. nudiflora.</title>
        <authorList>
            <person name="Baek S."/>
            <person name="Kim J.-H."/>
            <person name="Choi K."/>
            <person name="Kim G.-B."/>
            <person name="Cho A."/>
            <person name="Jang H."/>
            <person name="Shin C.-H."/>
            <person name="Yu H.-J."/>
            <person name="Mun J.-H."/>
        </authorList>
    </citation>
    <scope>NUCLEOTIDE SEQUENCE [LARGE SCALE GENOMIC DNA]</scope>
    <source>
        <strain evidence="2">cv. Jeju island</strain>
        <tissue evidence="1">Leaf</tissue>
    </source>
</reference>
<proteinExistence type="predicted"/>
<gene>
    <name evidence="1" type="ORF">Pyn_34441</name>
</gene>
<dbReference type="AlphaFoldDB" id="A0A314Y4X9"/>